<feature type="domain" description="Glucose-methanol-choline oxidoreductase N-terminal" evidence="6">
    <location>
        <begin position="83"/>
        <end position="106"/>
    </location>
</feature>
<evidence type="ECO:0000256" key="2">
    <source>
        <dbReference type="ARBA" id="ARBA00010790"/>
    </source>
</evidence>
<comment type="similarity">
    <text evidence="2 5">Belongs to the GMC oxidoreductase family.</text>
</comment>
<feature type="domain" description="Glucose-methanol-choline oxidoreductase N-terminal" evidence="7">
    <location>
        <begin position="256"/>
        <end position="270"/>
    </location>
</feature>
<dbReference type="PANTHER" id="PTHR11552:SF147">
    <property type="entry name" value="CHOLINE DEHYDROGENASE, MITOCHONDRIAL"/>
    <property type="match status" value="1"/>
</dbReference>
<name>A0ABQ1G3T7_9SPHN</name>
<evidence type="ECO:0000256" key="4">
    <source>
        <dbReference type="ARBA" id="ARBA00022827"/>
    </source>
</evidence>
<evidence type="ECO:0000259" key="6">
    <source>
        <dbReference type="PROSITE" id="PS00623"/>
    </source>
</evidence>
<keyword evidence="4 5" id="KW-0274">FAD</keyword>
<evidence type="ECO:0000259" key="7">
    <source>
        <dbReference type="PROSITE" id="PS00624"/>
    </source>
</evidence>
<keyword evidence="3 5" id="KW-0285">Flavoprotein</keyword>
<dbReference type="InterPro" id="IPR036188">
    <property type="entry name" value="FAD/NAD-bd_sf"/>
</dbReference>
<accession>A0ABQ1G3T7</accession>
<evidence type="ECO:0000313" key="8">
    <source>
        <dbReference type="EMBL" id="GGA36858.1"/>
    </source>
</evidence>
<evidence type="ECO:0000313" key="9">
    <source>
        <dbReference type="Proteomes" id="UP000618591"/>
    </source>
</evidence>
<organism evidence="8 9">
    <name type="scientific">Sphingomonas psychrolutea</name>
    <dbReference type="NCBI Taxonomy" id="1259676"/>
    <lineage>
        <taxon>Bacteria</taxon>
        <taxon>Pseudomonadati</taxon>
        <taxon>Pseudomonadota</taxon>
        <taxon>Alphaproteobacteria</taxon>
        <taxon>Sphingomonadales</taxon>
        <taxon>Sphingomonadaceae</taxon>
        <taxon>Sphingomonas</taxon>
    </lineage>
</organism>
<dbReference type="InterPro" id="IPR007867">
    <property type="entry name" value="GMC_OxRtase_C"/>
</dbReference>
<dbReference type="SUPFAM" id="SSF51905">
    <property type="entry name" value="FAD/NAD(P)-binding domain"/>
    <property type="match status" value="1"/>
</dbReference>
<dbReference type="PROSITE" id="PS00624">
    <property type="entry name" value="GMC_OXRED_2"/>
    <property type="match status" value="1"/>
</dbReference>
<comment type="cofactor">
    <cofactor evidence="1">
        <name>FAD</name>
        <dbReference type="ChEBI" id="CHEBI:57692"/>
    </cofactor>
</comment>
<dbReference type="Pfam" id="PF05199">
    <property type="entry name" value="GMC_oxred_C"/>
    <property type="match status" value="1"/>
</dbReference>
<dbReference type="EMBL" id="BMDW01000002">
    <property type="protein sequence ID" value="GGA36858.1"/>
    <property type="molecule type" value="Genomic_DNA"/>
</dbReference>
<reference evidence="9" key="1">
    <citation type="journal article" date="2019" name="Int. J. Syst. Evol. Microbiol.">
        <title>The Global Catalogue of Microorganisms (GCM) 10K type strain sequencing project: providing services to taxonomists for standard genome sequencing and annotation.</title>
        <authorList>
            <consortium name="The Broad Institute Genomics Platform"/>
            <consortium name="The Broad Institute Genome Sequencing Center for Infectious Disease"/>
            <person name="Wu L."/>
            <person name="Ma J."/>
        </authorList>
    </citation>
    <scope>NUCLEOTIDE SEQUENCE [LARGE SCALE GENOMIC DNA]</scope>
    <source>
        <strain evidence="9">CGMCC 1.10106</strain>
    </source>
</reference>
<protein>
    <submittedName>
        <fullName evidence="8">Choline dehydrogenase</fullName>
    </submittedName>
</protein>
<dbReference type="PANTHER" id="PTHR11552">
    <property type="entry name" value="GLUCOSE-METHANOL-CHOLINE GMC OXIDOREDUCTASE"/>
    <property type="match status" value="1"/>
</dbReference>
<dbReference type="PIRSF" id="PIRSF000137">
    <property type="entry name" value="Alcohol_oxidase"/>
    <property type="match status" value="1"/>
</dbReference>
<dbReference type="Proteomes" id="UP000618591">
    <property type="component" value="Unassembled WGS sequence"/>
</dbReference>
<comment type="caution">
    <text evidence="8">The sequence shown here is derived from an EMBL/GenBank/DDBJ whole genome shotgun (WGS) entry which is preliminary data.</text>
</comment>
<gene>
    <name evidence="8" type="ORF">GCM10011395_03960</name>
</gene>
<keyword evidence="9" id="KW-1185">Reference proteome</keyword>
<dbReference type="Pfam" id="PF00732">
    <property type="entry name" value="GMC_oxred_N"/>
    <property type="match status" value="1"/>
</dbReference>
<evidence type="ECO:0000256" key="5">
    <source>
        <dbReference type="RuleBase" id="RU003968"/>
    </source>
</evidence>
<evidence type="ECO:0000256" key="1">
    <source>
        <dbReference type="ARBA" id="ARBA00001974"/>
    </source>
</evidence>
<sequence length="532" mass="57018">MIPAEADFVIAGGGAAGCVLAARLSENPAHTVVLLEAGGRSDGFLVKMPVGSYRMLGKPATDWLYTTEPDPSLLGRTSIWSAGKLLGGGSAINGMVYIRGSRSDYNDWADRLGCTGWRWDDLQPYFMKSEDYAGEAGPAHATSGPLGVSPPRNVHPLSRAFIAACTERGLREIADYCSGDIDGAFVNLVTQRNGQRSSAARAFLEPAMRRPNLTVITGALVDKVLIAEGRATGVRYIKHGQVHDISARRDVIVSASTLQSPAILMRSGIGPAAQLQALGIKVEVDAAEVGCNLQEHASVQTSYFVDVPTYNTMLNFGRMPLNLLNYLSFGRGPLSATPVEAMAYLRSQPELTEPDIKLQFGPLAFDPATRGPHKRPGVMVFANVAKPRSRGAIRLRSVDPSEAPVIDHRLLGDSRDVAALIRGLKQVEDILNAPSFAAHLRGRLYPDSKPQSDEAWEHRIRSTAGIGYHPVGTCRMGGDAASVVDPRLRVRGVTGLRVADASIMPIMPAANTNAPAIMVGEKAADLIKEDVR</sequence>
<dbReference type="RefSeq" id="WP_188445106.1">
    <property type="nucleotide sequence ID" value="NZ_BMDW01000002.1"/>
</dbReference>
<dbReference type="InterPro" id="IPR012132">
    <property type="entry name" value="GMC_OxRdtase"/>
</dbReference>
<evidence type="ECO:0000256" key="3">
    <source>
        <dbReference type="ARBA" id="ARBA00022630"/>
    </source>
</evidence>
<dbReference type="SUPFAM" id="SSF54373">
    <property type="entry name" value="FAD-linked reductases, C-terminal domain"/>
    <property type="match status" value="1"/>
</dbReference>
<dbReference type="InterPro" id="IPR000172">
    <property type="entry name" value="GMC_OxRdtase_N"/>
</dbReference>
<dbReference type="PROSITE" id="PS00623">
    <property type="entry name" value="GMC_OXRED_1"/>
    <property type="match status" value="1"/>
</dbReference>
<dbReference type="Gene3D" id="3.50.50.60">
    <property type="entry name" value="FAD/NAD(P)-binding domain"/>
    <property type="match status" value="1"/>
</dbReference>
<dbReference type="Gene3D" id="3.30.560.10">
    <property type="entry name" value="Glucose Oxidase, domain 3"/>
    <property type="match status" value="1"/>
</dbReference>
<proteinExistence type="inferred from homology"/>